<proteinExistence type="predicted"/>
<dbReference type="AlphaFoldDB" id="B0D9E3"/>
<protein>
    <submittedName>
        <fullName evidence="1">Predicted protein</fullName>
    </submittedName>
</protein>
<evidence type="ECO:0000313" key="2">
    <source>
        <dbReference type="Proteomes" id="UP000001194"/>
    </source>
</evidence>
<dbReference type="EMBL" id="DS547100">
    <property type="protein sequence ID" value="EDR09001.1"/>
    <property type="molecule type" value="Genomic_DNA"/>
</dbReference>
<organism evidence="2">
    <name type="scientific">Laccaria bicolor (strain S238N-H82 / ATCC MYA-4686)</name>
    <name type="common">Bicoloured deceiver</name>
    <name type="synonym">Laccaria laccata var. bicolor</name>
    <dbReference type="NCBI Taxonomy" id="486041"/>
    <lineage>
        <taxon>Eukaryota</taxon>
        <taxon>Fungi</taxon>
        <taxon>Dikarya</taxon>
        <taxon>Basidiomycota</taxon>
        <taxon>Agaricomycotina</taxon>
        <taxon>Agaricomycetes</taxon>
        <taxon>Agaricomycetidae</taxon>
        <taxon>Agaricales</taxon>
        <taxon>Agaricineae</taxon>
        <taxon>Hydnangiaceae</taxon>
        <taxon>Laccaria</taxon>
    </lineage>
</organism>
<keyword evidence="2" id="KW-1185">Reference proteome</keyword>
<dbReference type="Proteomes" id="UP000001194">
    <property type="component" value="Unassembled WGS sequence"/>
</dbReference>
<sequence>MRTRRINIFSLQDKSPTLSWPRPQQRPFRGVCNVVFVDTMTESEAGSSQGSNTTKNLVLASFGRPRNQGDANTAINFRIYQA</sequence>
<dbReference type="InParanoid" id="B0D9E3"/>
<name>B0D9E3_LACBS</name>
<accession>B0D9E3</accession>
<dbReference type="RefSeq" id="XP_001880314.1">
    <property type="nucleotide sequence ID" value="XM_001880279.1"/>
</dbReference>
<dbReference type="HOGENOM" id="CLU_2558663_0_0_1"/>
<reference evidence="1 2" key="1">
    <citation type="journal article" date="2008" name="Nature">
        <title>The genome of Laccaria bicolor provides insights into mycorrhizal symbiosis.</title>
        <authorList>
            <person name="Martin F."/>
            <person name="Aerts A."/>
            <person name="Ahren D."/>
            <person name="Brun A."/>
            <person name="Danchin E.G.J."/>
            <person name="Duchaussoy F."/>
            <person name="Gibon J."/>
            <person name="Kohler A."/>
            <person name="Lindquist E."/>
            <person name="Pereda V."/>
            <person name="Salamov A."/>
            <person name="Shapiro H.J."/>
            <person name="Wuyts J."/>
            <person name="Blaudez D."/>
            <person name="Buee M."/>
            <person name="Brokstein P."/>
            <person name="Canbaeck B."/>
            <person name="Cohen D."/>
            <person name="Courty P.E."/>
            <person name="Coutinho P.M."/>
            <person name="Delaruelle C."/>
            <person name="Detter J.C."/>
            <person name="Deveau A."/>
            <person name="DiFazio S."/>
            <person name="Duplessis S."/>
            <person name="Fraissinet-Tachet L."/>
            <person name="Lucic E."/>
            <person name="Frey-Klett P."/>
            <person name="Fourrey C."/>
            <person name="Feussner I."/>
            <person name="Gay G."/>
            <person name="Grimwood J."/>
            <person name="Hoegger P.J."/>
            <person name="Jain P."/>
            <person name="Kilaru S."/>
            <person name="Labbe J."/>
            <person name="Lin Y.C."/>
            <person name="Legue V."/>
            <person name="Le Tacon F."/>
            <person name="Marmeisse R."/>
            <person name="Melayah D."/>
            <person name="Montanini B."/>
            <person name="Muratet M."/>
            <person name="Nehls U."/>
            <person name="Niculita-Hirzel H."/>
            <person name="Oudot-Le Secq M.P."/>
            <person name="Peter M."/>
            <person name="Quesneville H."/>
            <person name="Rajashekar B."/>
            <person name="Reich M."/>
            <person name="Rouhier N."/>
            <person name="Schmutz J."/>
            <person name="Yin T."/>
            <person name="Chalot M."/>
            <person name="Henrissat B."/>
            <person name="Kuees U."/>
            <person name="Lucas S."/>
            <person name="Van de Peer Y."/>
            <person name="Podila G.K."/>
            <person name="Polle A."/>
            <person name="Pukkila P.J."/>
            <person name="Richardson P.M."/>
            <person name="Rouze P."/>
            <person name="Sanders I.R."/>
            <person name="Stajich J.E."/>
            <person name="Tunlid A."/>
            <person name="Tuskan G."/>
            <person name="Grigoriev I.V."/>
        </authorList>
    </citation>
    <scope>NUCLEOTIDE SEQUENCE [LARGE SCALE GENOMIC DNA]</scope>
    <source>
        <strain evidence="2">S238N-H82 / ATCC MYA-4686</strain>
    </source>
</reference>
<dbReference type="GeneID" id="6075857"/>
<dbReference type="KEGG" id="lbc:LACBIDRAFT_296676"/>
<gene>
    <name evidence="1" type="ORF">LACBIDRAFT_296676</name>
</gene>
<evidence type="ECO:0000313" key="1">
    <source>
        <dbReference type="EMBL" id="EDR09001.1"/>
    </source>
</evidence>